<feature type="domain" description="Glycosyltransferase 2-like" evidence="1">
    <location>
        <begin position="12"/>
        <end position="167"/>
    </location>
</feature>
<dbReference type="Gene3D" id="3.90.550.10">
    <property type="entry name" value="Spore Coat Polysaccharide Biosynthesis Protein SpsA, Chain A"/>
    <property type="match status" value="2"/>
</dbReference>
<sequence length="673" mass="79624">MREIEKNKPLVTVIMPAFNRENYISFAIESILNQDYLNFEFIIIDDCSTDATYNIIQEYAKRDQRIIVLRNKKNKGIVYSLNRCLERSRGKYIARMDDDDISLPERIEKQVNVMEKDISIVVAGTYFKPMDENLEFFGNWVNVCKHEMIKLKMMFECPICHPTVMIRASFLKENNLKYSYKYQYAEDYKLWSDIIQKGGKIINIPEVLLFYRISNSSISRNRLTSKLQKHNSEIIAYHYRQFILGSEIKSMFLLNHVTPLEFCKKQLIYKAVQEIQINNGQIDYDKVQQFVQYFCGSESNIHICFIYSSIQLQDLINGIFSILNNSTVFDHFYFYILHEGDFVNEKNILNLRKIKDFEFKSINIRKYENCFNFTTPYFKYLSILKHINIKKCILINSKIIARDSLNQMWNLDSKGRTIVAVAEQEMAKINFMNREFMLENCFENSVLVINLKHIFKNNILDKISFLEKTIFIDNNLVSKESVIMNIVFYGNWKNISSRYNTHSNLYLDKMSLYNVEPVLISCINSTIYDSKIFINYIQENYRDYIGKILEYNMDNDQYTSAIDIVKNSLSYKIGLRIIQSKTISKTFTLPFALIGIIYQDYIEKKIGSKLESMNVNFKTPNMEDCYDFIEGEKVKQHLAYQLGECFLKHPVMFVFYSLKIYIKWKKNGKTTFS</sequence>
<dbReference type="AlphaFoldDB" id="A0A5T1TZ75"/>
<keyword evidence="2" id="KW-0808">Transferase</keyword>
<dbReference type="Pfam" id="PF00535">
    <property type="entry name" value="Glycos_transf_2"/>
    <property type="match status" value="1"/>
</dbReference>
<dbReference type="GO" id="GO:0016758">
    <property type="term" value="F:hexosyltransferase activity"/>
    <property type="evidence" value="ECO:0007669"/>
    <property type="project" value="UniProtKB-ARBA"/>
</dbReference>
<comment type="caution">
    <text evidence="2">The sequence shown here is derived from an EMBL/GenBank/DDBJ whole genome shotgun (WGS) entry which is preliminary data.</text>
</comment>
<evidence type="ECO:0000313" key="2">
    <source>
        <dbReference type="EMBL" id="EAL6463510.1"/>
    </source>
</evidence>
<dbReference type="InterPro" id="IPR001173">
    <property type="entry name" value="Glyco_trans_2-like"/>
</dbReference>
<protein>
    <submittedName>
        <fullName evidence="2">Glycosyltransferase</fullName>
    </submittedName>
</protein>
<dbReference type="InterPro" id="IPR029044">
    <property type="entry name" value="Nucleotide-diphossugar_trans"/>
</dbReference>
<dbReference type="PANTHER" id="PTHR22916:SF3">
    <property type="entry name" value="UDP-GLCNAC:BETAGAL BETA-1,3-N-ACETYLGLUCOSAMINYLTRANSFERASE-LIKE PROTEIN 1"/>
    <property type="match status" value="1"/>
</dbReference>
<evidence type="ECO:0000259" key="1">
    <source>
        <dbReference type="Pfam" id="PF00535"/>
    </source>
</evidence>
<reference evidence="2" key="1">
    <citation type="submission" date="2018-07" db="EMBL/GenBank/DDBJ databases">
        <authorList>
            <consortium name="NARMS: The National Antimicrobial Resistance Monitoring System"/>
        </authorList>
    </citation>
    <scope>NUCLEOTIDE SEQUENCE</scope>
    <source>
        <strain evidence="2">CVM N17C008</strain>
    </source>
</reference>
<dbReference type="InterPro" id="IPR002495">
    <property type="entry name" value="Glyco_trans_8"/>
</dbReference>
<accession>A0A5T1TZ75</accession>
<dbReference type="SUPFAM" id="SSF53448">
    <property type="entry name" value="Nucleotide-diphospho-sugar transferases"/>
    <property type="match status" value="2"/>
</dbReference>
<name>A0A5T1TZ75_CAMCO</name>
<dbReference type="EMBL" id="AACPZY010000033">
    <property type="protein sequence ID" value="EAL6463510.1"/>
    <property type="molecule type" value="Genomic_DNA"/>
</dbReference>
<proteinExistence type="predicted"/>
<dbReference type="Pfam" id="PF01501">
    <property type="entry name" value="Glyco_transf_8"/>
    <property type="match status" value="1"/>
</dbReference>
<organism evidence="2">
    <name type="scientific">Campylobacter coli</name>
    <dbReference type="NCBI Taxonomy" id="195"/>
    <lineage>
        <taxon>Bacteria</taxon>
        <taxon>Pseudomonadati</taxon>
        <taxon>Campylobacterota</taxon>
        <taxon>Epsilonproteobacteria</taxon>
        <taxon>Campylobacterales</taxon>
        <taxon>Campylobacteraceae</taxon>
        <taxon>Campylobacter</taxon>
    </lineage>
</organism>
<gene>
    <name evidence="2" type="ORF">DST41_07600</name>
</gene>
<dbReference type="PANTHER" id="PTHR22916">
    <property type="entry name" value="GLYCOSYLTRANSFERASE"/>
    <property type="match status" value="1"/>
</dbReference>